<organism evidence="1 2">
    <name type="scientific">Aspergillus hiratsukae</name>
    <dbReference type="NCBI Taxonomy" id="1194566"/>
    <lineage>
        <taxon>Eukaryota</taxon>
        <taxon>Fungi</taxon>
        <taxon>Dikarya</taxon>
        <taxon>Ascomycota</taxon>
        <taxon>Pezizomycotina</taxon>
        <taxon>Eurotiomycetes</taxon>
        <taxon>Eurotiomycetidae</taxon>
        <taxon>Eurotiales</taxon>
        <taxon>Aspergillaceae</taxon>
        <taxon>Aspergillus</taxon>
        <taxon>Aspergillus subgen. Fumigati</taxon>
    </lineage>
</organism>
<dbReference type="OrthoDB" id="4258395at2759"/>
<gene>
    <name evidence="1" type="ORF">CNMCM5793_002049</name>
</gene>
<proteinExistence type="predicted"/>
<evidence type="ECO:0000313" key="1">
    <source>
        <dbReference type="EMBL" id="KAF7125756.1"/>
    </source>
</evidence>
<reference evidence="1" key="1">
    <citation type="submission" date="2020-06" db="EMBL/GenBank/DDBJ databases">
        <title>Draft genome sequences of strains closely related to Aspergillus parafelis and Aspergillus hiratsukae.</title>
        <authorList>
            <person name="Dos Santos R.A.C."/>
            <person name="Rivero-Menendez O."/>
            <person name="Steenwyk J.L."/>
            <person name="Mead M.E."/>
            <person name="Goldman G.H."/>
            <person name="Alastruey-Izquierdo A."/>
            <person name="Rokas A."/>
        </authorList>
    </citation>
    <scope>NUCLEOTIDE SEQUENCE</scope>
    <source>
        <strain evidence="1">CNM-CM5793</strain>
    </source>
</reference>
<sequence length="154" mass="16712">MPEFEHLQILHDELVERRILDIIPQIDNWLDGTLPLPKEAETSPEDPGVIFPTVEIDIPLRPIRDLIYSGIAEYALLRTLKDTSTPVNLSAAVYTVLRGTGDSKIGGINVVPGQSVWVECPTSLSADLIVMISKTTAVVVGLATRSGKAVTVAR</sequence>
<keyword evidence="2" id="KW-1185">Reference proteome</keyword>
<dbReference type="Proteomes" id="UP000630445">
    <property type="component" value="Unassembled WGS sequence"/>
</dbReference>
<dbReference type="AlphaFoldDB" id="A0A8H6UH99"/>
<protein>
    <submittedName>
        <fullName evidence="1">Uncharacterized protein</fullName>
    </submittedName>
</protein>
<accession>A0A8H6UH99</accession>
<name>A0A8H6UH99_9EURO</name>
<dbReference type="EMBL" id="JACBAD010001967">
    <property type="protein sequence ID" value="KAF7125756.1"/>
    <property type="molecule type" value="Genomic_DNA"/>
</dbReference>
<comment type="caution">
    <text evidence="1">The sequence shown here is derived from an EMBL/GenBank/DDBJ whole genome shotgun (WGS) entry which is preliminary data.</text>
</comment>
<evidence type="ECO:0000313" key="2">
    <source>
        <dbReference type="Proteomes" id="UP000630445"/>
    </source>
</evidence>